<dbReference type="SUPFAM" id="SSF54001">
    <property type="entry name" value="Cysteine proteinases"/>
    <property type="match status" value="1"/>
</dbReference>
<reference evidence="3 4" key="1">
    <citation type="submission" date="2017-10" db="EMBL/GenBank/DDBJ databases">
        <title>Novel microbial diversity and functional potential in the marine mammal oral microbiome.</title>
        <authorList>
            <person name="Dudek N.K."/>
            <person name="Sun C.L."/>
            <person name="Burstein D."/>
            <person name="Kantor R.S."/>
            <person name="Aliaga Goltsman D.S."/>
            <person name="Bik E.M."/>
            <person name="Thomas B.C."/>
            <person name="Banfield J.F."/>
            <person name="Relman D.A."/>
        </authorList>
    </citation>
    <scope>NUCLEOTIDE SEQUENCE [LARGE SCALE GENOMIC DNA]</scope>
    <source>
        <strain evidence="3">DOLJORAL78_50_517</strain>
    </source>
</reference>
<evidence type="ECO:0000313" key="4">
    <source>
        <dbReference type="Proteomes" id="UP000229278"/>
    </source>
</evidence>
<proteinExistence type="predicted"/>
<dbReference type="PANTHER" id="PTHR42736">
    <property type="entry name" value="PROTEIN-GLUTAMINE GAMMA-GLUTAMYLTRANSFERASE"/>
    <property type="match status" value="1"/>
</dbReference>
<dbReference type="InterPro" id="IPR038765">
    <property type="entry name" value="Papain-like_cys_pep_sf"/>
</dbReference>
<evidence type="ECO:0000313" key="3">
    <source>
        <dbReference type="EMBL" id="PIE83055.1"/>
    </source>
</evidence>
<keyword evidence="1" id="KW-1133">Transmembrane helix</keyword>
<feature type="transmembrane region" description="Helical" evidence="1">
    <location>
        <begin position="140"/>
        <end position="157"/>
    </location>
</feature>
<sequence length="685" mass="77551">MVMPIVVVVWKLWRCLVMRKENVVKLWKKDSQRRPLPQVLLTPVALVWLSITLALAVLPHANQLPGWLAPGFVVLAVWRGFIAVRGLLPPPRGLLLVVVAVAVIGVLLAYKTLFGRDAGVALLMAMAACKLLEARNLRDGMVLVFLGYLLIMSNLLFSQDIPVVLYLLLVVMLMLATQVIVHRQHAGLAVLMPLQLSGKMVLSAIPVMLVLFVLFPRIPGPLWGLPKDAYKGRTGLSEEMAPGTISQLSQSDEVAFRVRFEGEIPPPGQRYWRGPVLWKFDGRRWQQYAEIIRKKPIPLSRCGSPIKYSVILEPSNQRWLFALDLPASVPPNAFMTTSFQLVNRKPVNEVYRYTVQSCLRYQTGSLTGMEYYRGLQLPENSNPRARELAEEWRQRDARPEAIVKAALALFRKQPFYYTLNPPLLGFNSVDDFIFHTRKGFCEHYASAFVFLMRAAGIPSRVVTGYQGGQYNDLGDYIIVRQSEAHAWAEVWLAGRGWVRIDPTAAVAPSRVESGLFAALPDGESLSFLSRRGGDYEWLRQLVLRWDTLNIIWNEWVLAYGPDRQKDVLSDLGLGQVDWEEMTIAMLVALAILALCFAGIRWWGRFSHDPVVGAWQRFCARLARKGLARGAHEGPLDFAERVISARPDLEKPVREICQLYIMLRYGSFSSPAAVRRLQRLVWRFRV</sequence>
<feature type="transmembrane region" description="Helical" evidence="1">
    <location>
        <begin position="64"/>
        <end position="81"/>
    </location>
</feature>
<dbReference type="AlphaFoldDB" id="A0A2G6PET8"/>
<dbReference type="Pfam" id="PF11992">
    <property type="entry name" value="TgpA_N"/>
    <property type="match status" value="1"/>
</dbReference>
<feature type="transmembrane region" description="Helical" evidence="1">
    <location>
        <begin position="581"/>
        <end position="599"/>
    </location>
</feature>
<dbReference type="Proteomes" id="UP000229278">
    <property type="component" value="Unassembled WGS sequence"/>
</dbReference>
<keyword evidence="1" id="KW-0472">Membrane</keyword>
<gene>
    <name evidence="3" type="ORF">CSA09_03945</name>
</gene>
<feature type="transmembrane region" description="Helical" evidence="1">
    <location>
        <begin position="39"/>
        <end position="58"/>
    </location>
</feature>
<keyword evidence="1" id="KW-0812">Transmembrane</keyword>
<feature type="domain" description="Transglutaminase-like" evidence="2">
    <location>
        <begin position="433"/>
        <end position="504"/>
    </location>
</feature>
<dbReference type="InterPro" id="IPR025403">
    <property type="entry name" value="TgpA-like_C"/>
</dbReference>
<dbReference type="InterPro" id="IPR002931">
    <property type="entry name" value="Transglutaminase-like"/>
</dbReference>
<dbReference type="Gene3D" id="3.10.620.30">
    <property type="match status" value="1"/>
</dbReference>
<dbReference type="EMBL" id="PDTV01000008">
    <property type="protein sequence ID" value="PIE83055.1"/>
    <property type="molecule type" value="Genomic_DNA"/>
</dbReference>
<evidence type="ECO:0000256" key="1">
    <source>
        <dbReference type="SAM" id="Phobius"/>
    </source>
</evidence>
<dbReference type="PANTHER" id="PTHR42736:SF1">
    <property type="entry name" value="PROTEIN-GLUTAMINE GAMMA-GLUTAMYLTRANSFERASE"/>
    <property type="match status" value="1"/>
</dbReference>
<accession>A0A2G6PET8</accession>
<evidence type="ECO:0000259" key="2">
    <source>
        <dbReference type="SMART" id="SM00460"/>
    </source>
</evidence>
<feature type="transmembrane region" description="Helical" evidence="1">
    <location>
        <begin position="163"/>
        <end position="181"/>
    </location>
</feature>
<dbReference type="SMART" id="SM00460">
    <property type="entry name" value="TGc"/>
    <property type="match status" value="1"/>
</dbReference>
<feature type="transmembrane region" description="Helical" evidence="1">
    <location>
        <begin position="201"/>
        <end position="218"/>
    </location>
</feature>
<organism evidence="3 4">
    <name type="scientific">Candidatus Contendibacter odensensis</name>
    <dbReference type="NCBI Taxonomy" id="1400860"/>
    <lineage>
        <taxon>Bacteria</taxon>
        <taxon>Pseudomonadati</taxon>
        <taxon>Pseudomonadota</taxon>
        <taxon>Gammaproteobacteria</taxon>
        <taxon>Candidatus Competibacteraceae</taxon>
        <taxon>Candidatus Contendibacter</taxon>
    </lineage>
</organism>
<dbReference type="Pfam" id="PF01841">
    <property type="entry name" value="Transglut_core"/>
    <property type="match status" value="1"/>
</dbReference>
<comment type="caution">
    <text evidence="3">The sequence shown here is derived from an EMBL/GenBank/DDBJ whole genome shotgun (WGS) entry which is preliminary data.</text>
</comment>
<dbReference type="InterPro" id="IPR021878">
    <property type="entry name" value="TgpA_N"/>
</dbReference>
<name>A0A2G6PET8_9GAMM</name>
<dbReference type="InterPro" id="IPR052901">
    <property type="entry name" value="Bact_TGase-like"/>
</dbReference>
<dbReference type="Pfam" id="PF13559">
    <property type="entry name" value="DUF4129"/>
    <property type="match status" value="1"/>
</dbReference>
<feature type="transmembrane region" description="Helical" evidence="1">
    <location>
        <begin position="93"/>
        <end position="110"/>
    </location>
</feature>
<protein>
    <submittedName>
        <fullName evidence="3">Transglutaminase</fullName>
    </submittedName>
</protein>